<evidence type="ECO:0000313" key="1">
    <source>
        <dbReference type="EMBL" id="GME26943.1"/>
    </source>
</evidence>
<dbReference type="EMBL" id="BSXG01000032">
    <property type="protein sequence ID" value="GME26943.1"/>
    <property type="molecule type" value="Genomic_DNA"/>
</dbReference>
<name>A0ACB5S2B7_9PEZI</name>
<dbReference type="Proteomes" id="UP001165186">
    <property type="component" value="Unassembled WGS sequence"/>
</dbReference>
<evidence type="ECO:0000313" key="2">
    <source>
        <dbReference type="Proteomes" id="UP001165186"/>
    </source>
</evidence>
<sequence length="211" mass="24535">MDPNSEASTARQAKLETEINRTKRKLKHLEDLEHHMEQTKRKLNHLEEDLRAEKEGNGKKMARQPSTYEDFFNTQPEGIKIDLLYPDRQVEAFGLPSKKPTLPAQIDSMIKRLSFIADFMNSKAKWYKRLKADINSFVTSAFEPPPTHIFTDDELRAFGELRAFIAVDEKNNLFGPACRYETTHAKLFSMLQKTKKEQTWRLDTGLKRCSD</sequence>
<reference evidence="1" key="1">
    <citation type="submission" date="2024-09" db="EMBL/GenBank/DDBJ databases">
        <title>Draft Genome Sequences of Neofusicoccum parvum.</title>
        <authorList>
            <person name="Ashida A."/>
            <person name="Camagna M."/>
            <person name="Tanaka A."/>
            <person name="Takemoto D."/>
        </authorList>
    </citation>
    <scope>NUCLEOTIDE SEQUENCE</scope>
    <source>
        <strain evidence="1">PPO83</strain>
    </source>
</reference>
<comment type="caution">
    <text evidence="1">The sequence shown here is derived from an EMBL/GenBank/DDBJ whole genome shotgun (WGS) entry which is preliminary data.</text>
</comment>
<accession>A0ACB5S2B7</accession>
<proteinExistence type="predicted"/>
<organism evidence="1 2">
    <name type="scientific">Neofusicoccum parvum</name>
    <dbReference type="NCBI Taxonomy" id="310453"/>
    <lineage>
        <taxon>Eukaryota</taxon>
        <taxon>Fungi</taxon>
        <taxon>Dikarya</taxon>
        <taxon>Ascomycota</taxon>
        <taxon>Pezizomycotina</taxon>
        <taxon>Dothideomycetes</taxon>
        <taxon>Dothideomycetes incertae sedis</taxon>
        <taxon>Botryosphaeriales</taxon>
        <taxon>Botryosphaeriaceae</taxon>
        <taxon>Neofusicoccum</taxon>
    </lineage>
</organism>
<protein>
    <submittedName>
        <fullName evidence="1">Uncharacterized protein</fullName>
    </submittedName>
</protein>
<keyword evidence="2" id="KW-1185">Reference proteome</keyword>
<gene>
    <name evidence="1" type="primary">g11512</name>
    <name evidence="1" type="ORF">NpPPO83_00011512</name>
</gene>